<dbReference type="GO" id="GO:0004568">
    <property type="term" value="F:chitinase activity"/>
    <property type="evidence" value="ECO:0007669"/>
    <property type="project" value="InterPro"/>
</dbReference>
<dbReference type="GO" id="GO:0005975">
    <property type="term" value="P:carbohydrate metabolic process"/>
    <property type="evidence" value="ECO:0007669"/>
    <property type="project" value="InterPro"/>
</dbReference>
<organism evidence="10 11">
    <name type="scientific">Nepenthes gracilis</name>
    <name type="common">Slender pitcher plant</name>
    <dbReference type="NCBI Taxonomy" id="150966"/>
    <lineage>
        <taxon>Eukaryota</taxon>
        <taxon>Viridiplantae</taxon>
        <taxon>Streptophyta</taxon>
        <taxon>Embryophyta</taxon>
        <taxon>Tracheophyta</taxon>
        <taxon>Spermatophyta</taxon>
        <taxon>Magnoliopsida</taxon>
        <taxon>eudicotyledons</taxon>
        <taxon>Gunneridae</taxon>
        <taxon>Pentapetalae</taxon>
        <taxon>Caryophyllales</taxon>
        <taxon>Nepenthaceae</taxon>
        <taxon>Nepenthes</taxon>
    </lineage>
</organism>
<dbReference type="Gene3D" id="3.30.20.10">
    <property type="entry name" value="Endochitinase, domain 2"/>
    <property type="match status" value="1"/>
</dbReference>
<evidence type="ECO:0000256" key="6">
    <source>
        <dbReference type="PROSITE-ProRule" id="PRU00261"/>
    </source>
</evidence>
<dbReference type="InterPro" id="IPR023346">
    <property type="entry name" value="Lysozyme-like_dom_sf"/>
</dbReference>
<name>A0AAD3T2T0_NEPGR</name>
<evidence type="ECO:0000256" key="1">
    <source>
        <dbReference type="ARBA" id="ARBA00022669"/>
    </source>
</evidence>
<dbReference type="CDD" id="cd00325">
    <property type="entry name" value="chitinase_GH19"/>
    <property type="match status" value="1"/>
</dbReference>
<evidence type="ECO:0000256" key="3">
    <source>
        <dbReference type="ARBA" id="ARBA00022821"/>
    </source>
</evidence>
<feature type="disulfide bond" evidence="5 6">
    <location>
        <begin position="32"/>
        <end position="44"/>
    </location>
</feature>
<evidence type="ECO:0000256" key="5">
    <source>
        <dbReference type="PIRSR" id="PIRSR001060-2"/>
    </source>
</evidence>
<dbReference type="GO" id="GO:0016998">
    <property type="term" value="P:cell wall macromolecule catabolic process"/>
    <property type="evidence" value="ECO:0007669"/>
    <property type="project" value="InterPro"/>
</dbReference>
<reference evidence="10" key="1">
    <citation type="submission" date="2023-05" db="EMBL/GenBank/DDBJ databases">
        <title>Nepenthes gracilis genome sequencing.</title>
        <authorList>
            <person name="Fukushima K."/>
        </authorList>
    </citation>
    <scope>NUCLEOTIDE SEQUENCE</scope>
    <source>
        <strain evidence="10">SING2019-196</strain>
    </source>
</reference>
<protein>
    <recommendedName>
        <fullName evidence="9">Chitin-binding type-1 domain-containing protein</fullName>
    </recommendedName>
</protein>
<dbReference type="GO" id="GO:0006032">
    <property type="term" value="P:chitin catabolic process"/>
    <property type="evidence" value="ECO:0007669"/>
    <property type="project" value="InterPro"/>
</dbReference>
<dbReference type="Pfam" id="PF00187">
    <property type="entry name" value="Chitin_bind_1"/>
    <property type="match status" value="1"/>
</dbReference>
<gene>
    <name evidence="10" type="ORF">Nepgr_024273</name>
</gene>
<accession>A0AAD3T2T0</accession>
<dbReference type="PROSITE" id="PS00773">
    <property type="entry name" value="CHITINASE_19_1"/>
    <property type="match status" value="1"/>
</dbReference>
<keyword evidence="4 5" id="KW-1015">Disulfide bond</keyword>
<dbReference type="PRINTS" id="PR00451">
    <property type="entry name" value="CHITINBINDNG"/>
</dbReference>
<sequence length="333" mass="35209">MKNCVVLLVLILPVLSGISAEQCGAQAGGALCPSGQCCSRWGWCGSTDVFCGEGCQGQCGGGATPAQLSPSPETSPSPPPPPASSGSTSDDIASIITPELFNQMLKHQNDSVCPSHGFYTYDAFIAAARSFSGFGTTGDITTRKRELAAFFGQTSHQTTGGWPGAPDGPYSWGYCTLKEQGNPPSYCVPSAQWPCDPAKSYYGRGPIHLSYNYNYGPCGQAIGQPLLANPDLVITDATTSFKTAVWFWMTAQGSKPSCHDVIVGRWTPSALDKAAGRFPGYGVITHLINGGIECGKGPDPMGADRIGFYKKYCDLLGVSYGDNLDCYNQKPFS</sequence>
<dbReference type="GO" id="GO:0050832">
    <property type="term" value="P:defense response to fungus"/>
    <property type="evidence" value="ECO:0007669"/>
    <property type="project" value="UniProtKB-ARBA"/>
</dbReference>
<feature type="disulfide bond" evidence="5 6">
    <location>
        <begin position="23"/>
        <end position="38"/>
    </location>
</feature>
<dbReference type="PROSITE" id="PS00026">
    <property type="entry name" value="CHIT_BIND_I_1"/>
    <property type="match status" value="1"/>
</dbReference>
<feature type="disulfide bond" evidence="5">
    <location>
        <begin position="294"/>
        <end position="326"/>
    </location>
</feature>
<evidence type="ECO:0000256" key="8">
    <source>
        <dbReference type="SAM" id="SignalP"/>
    </source>
</evidence>
<feature type="disulfide bond" evidence="5 6">
    <location>
        <begin position="37"/>
        <end position="51"/>
    </location>
</feature>
<keyword evidence="1 6" id="KW-0147">Chitin-binding</keyword>
<dbReference type="InterPro" id="IPR016283">
    <property type="entry name" value="Glyco_hydro_19"/>
</dbReference>
<evidence type="ECO:0000259" key="9">
    <source>
        <dbReference type="PROSITE" id="PS50941"/>
    </source>
</evidence>
<evidence type="ECO:0000256" key="2">
    <source>
        <dbReference type="ARBA" id="ARBA00022729"/>
    </source>
</evidence>
<feature type="signal peptide" evidence="8">
    <location>
        <begin position="1"/>
        <end position="20"/>
    </location>
</feature>
<dbReference type="Gene3D" id="1.10.530.10">
    <property type="match status" value="1"/>
</dbReference>
<evidence type="ECO:0000313" key="11">
    <source>
        <dbReference type="Proteomes" id="UP001279734"/>
    </source>
</evidence>
<comment type="caution">
    <text evidence="10">The sequence shown here is derived from an EMBL/GenBank/DDBJ whole genome shotgun (WGS) entry which is preliminary data.</text>
</comment>
<dbReference type="Pfam" id="PF00182">
    <property type="entry name" value="Glyco_hydro_19"/>
    <property type="match status" value="1"/>
</dbReference>
<evidence type="ECO:0000256" key="7">
    <source>
        <dbReference type="SAM" id="MobiDB-lite"/>
    </source>
</evidence>
<dbReference type="PANTHER" id="PTHR22595:SF79">
    <property type="entry name" value="CHITINASE 12"/>
    <property type="match status" value="1"/>
</dbReference>
<dbReference type="InterPro" id="IPR018371">
    <property type="entry name" value="Chitin-binding_1_CS"/>
</dbReference>
<feature type="compositionally biased region" description="Pro residues" evidence="7">
    <location>
        <begin position="73"/>
        <end position="83"/>
    </location>
</feature>
<dbReference type="GO" id="GO:0008061">
    <property type="term" value="F:chitin binding"/>
    <property type="evidence" value="ECO:0007669"/>
    <property type="project" value="UniProtKB-UniRule"/>
</dbReference>
<feature type="disulfide bond" evidence="5">
    <location>
        <begin position="187"/>
        <end position="195"/>
    </location>
</feature>
<feature type="domain" description="Chitin-binding type-1" evidence="9">
    <location>
        <begin position="20"/>
        <end position="61"/>
    </location>
</feature>
<dbReference type="CDD" id="cd06921">
    <property type="entry name" value="ChtBD1_GH19_hevein"/>
    <property type="match status" value="1"/>
</dbReference>
<keyword evidence="11" id="KW-1185">Reference proteome</keyword>
<evidence type="ECO:0000313" key="10">
    <source>
        <dbReference type="EMBL" id="GMH22430.1"/>
    </source>
</evidence>
<proteinExistence type="predicted"/>
<dbReference type="SUPFAM" id="SSF57016">
    <property type="entry name" value="Plant lectins/antimicrobial peptides"/>
    <property type="match status" value="1"/>
</dbReference>
<dbReference type="SMART" id="SM00270">
    <property type="entry name" value="ChtBD1"/>
    <property type="match status" value="1"/>
</dbReference>
<dbReference type="Proteomes" id="UP001279734">
    <property type="component" value="Unassembled WGS sequence"/>
</dbReference>
<dbReference type="PIRSF" id="PIRSF001060">
    <property type="entry name" value="Endochitinase"/>
    <property type="match status" value="1"/>
</dbReference>
<feature type="disulfide bond" evidence="5">
    <location>
        <begin position="113"/>
        <end position="175"/>
    </location>
</feature>
<dbReference type="PANTHER" id="PTHR22595">
    <property type="entry name" value="CHITINASE-RELATED"/>
    <property type="match status" value="1"/>
</dbReference>
<dbReference type="AlphaFoldDB" id="A0AAD3T2T0"/>
<feature type="chain" id="PRO_5042181714" description="Chitin-binding type-1 domain-containing protein" evidence="8">
    <location>
        <begin position="21"/>
        <end position="333"/>
    </location>
</feature>
<dbReference type="Gene3D" id="3.30.60.10">
    <property type="entry name" value="Endochitinase-like"/>
    <property type="match status" value="1"/>
</dbReference>
<dbReference type="SUPFAM" id="SSF53955">
    <property type="entry name" value="Lysozyme-like"/>
    <property type="match status" value="1"/>
</dbReference>
<feature type="disulfide bond" evidence="5 6">
    <location>
        <begin position="55"/>
        <end position="59"/>
    </location>
</feature>
<dbReference type="InterPro" id="IPR001002">
    <property type="entry name" value="Chitin-bd_1"/>
</dbReference>
<dbReference type="PROSITE" id="PS50941">
    <property type="entry name" value="CHIT_BIND_I_2"/>
    <property type="match status" value="1"/>
</dbReference>
<keyword evidence="2 8" id="KW-0732">Signal</keyword>
<dbReference type="FunFam" id="3.30.20.10:FF:000001">
    <property type="entry name" value="Endochitinase (Chitinase)"/>
    <property type="match status" value="1"/>
</dbReference>
<feature type="region of interest" description="Disordered" evidence="7">
    <location>
        <begin position="62"/>
        <end position="90"/>
    </location>
</feature>
<dbReference type="InterPro" id="IPR036861">
    <property type="entry name" value="Endochitinase-like_sf"/>
</dbReference>
<keyword evidence="3" id="KW-0611">Plant defense</keyword>
<dbReference type="InterPro" id="IPR000726">
    <property type="entry name" value="Glyco_hydro_19_cat"/>
</dbReference>
<dbReference type="EMBL" id="BSYO01000024">
    <property type="protein sequence ID" value="GMH22430.1"/>
    <property type="molecule type" value="Genomic_DNA"/>
</dbReference>
<evidence type="ECO:0000256" key="4">
    <source>
        <dbReference type="ARBA" id="ARBA00023157"/>
    </source>
</evidence>